<keyword evidence="1" id="KW-0812">Transmembrane</keyword>
<dbReference type="AlphaFoldDB" id="A0A6C0F3S3"/>
<evidence type="ECO:0000313" key="2">
    <source>
        <dbReference type="EMBL" id="QHT36347.1"/>
    </source>
</evidence>
<reference evidence="2" key="1">
    <citation type="journal article" date="2020" name="Nature">
        <title>Giant virus diversity and host interactions through global metagenomics.</title>
        <authorList>
            <person name="Schulz F."/>
            <person name="Roux S."/>
            <person name="Paez-Espino D."/>
            <person name="Jungbluth S."/>
            <person name="Walsh D.A."/>
            <person name="Denef V.J."/>
            <person name="McMahon K.D."/>
            <person name="Konstantinidis K.T."/>
            <person name="Eloe-Fadrosh E.A."/>
            <person name="Kyrpides N.C."/>
            <person name="Woyke T."/>
        </authorList>
    </citation>
    <scope>NUCLEOTIDE SEQUENCE</scope>
    <source>
        <strain evidence="2">GVMAG-S-ERX555931-87</strain>
    </source>
</reference>
<feature type="transmembrane region" description="Helical" evidence="1">
    <location>
        <begin position="6"/>
        <end position="23"/>
    </location>
</feature>
<keyword evidence="1" id="KW-0472">Membrane</keyword>
<protein>
    <submittedName>
        <fullName evidence="2">Uncharacterized protein</fullName>
    </submittedName>
</protein>
<proteinExistence type="predicted"/>
<dbReference type="EMBL" id="MN738741">
    <property type="protein sequence ID" value="QHT36347.1"/>
    <property type="molecule type" value="Genomic_DNA"/>
</dbReference>
<accession>A0A6C0F3S3</accession>
<feature type="transmembrane region" description="Helical" evidence="1">
    <location>
        <begin position="48"/>
        <end position="67"/>
    </location>
</feature>
<evidence type="ECO:0000256" key="1">
    <source>
        <dbReference type="SAM" id="Phobius"/>
    </source>
</evidence>
<keyword evidence="1" id="KW-1133">Transmembrane helix</keyword>
<sequence length="75" mass="8693">MFEIDNNLQVAIFIFIIACIILYKKKSRLFFKENGEFKDFGVGGGDKTILPFWLITLVIGLITYLLICIRNDDFI</sequence>
<organism evidence="2">
    <name type="scientific">viral metagenome</name>
    <dbReference type="NCBI Taxonomy" id="1070528"/>
    <lineage>
        <taxon>unclassified sequences</taxon>
        <taxon>metagenomes</taxon>
        <taxon>organismal metagenomes</taxon>
    </lineage>
</organism>
<name>A0A6C0F3S3_9ZZZZ</name>